<evidence type="ECO:0000256" key="6">
    <source>
        <dbReference type="ARBA" id="ARBA00023136"/>
    </source>
</evidence>
<reference evidence="9" key="1">
    <citation type="journal article" date="2016" name="Nat. Genet.">
        <title>A high-quality carrot genome assembly provides new insights into carotenoid accumulation and asterid genome evolution.</title>
        <authorList>
            <person name="Iorizzo M."/>
            <person name="Ellison S."/>
            <person name="Senalik D."/>
            <person name="Zeng P."/>
            <person name="Satapoomin P."/>
            <person name="Huang J."/>
            <person name="Bowman M."/>
            <person name="Iovene M."/>
            <person name="Sanseverino W."/>
            <person name="Cavagnaro P."/>
            <person name="Yildiz M."/>
            <person name="Macko-Podgorni A."/>
            <person name="Moranska E."/>
            <person name="Grzebelus E."/>
            <person name="Grzebelus D."/>
            <person name="Ashrafi H."/>
            <person name="Zheng Z."/>
            <person name="Cheng S."/>
            <person name="Spooner D."/>
            <person name="Van Deynze A."/>
            <person name="Simon P."/>
        </authorList>
    </citation>
    <scope>NUCLEOTIDE SEQUENCE [LARGE SCALE GENOMIC DNA]</scope>
    <source>
        <tissue evidence="9">Leaf</tissue>
    </source>
</reference>
<gene>
    <name evidence="9" type="ORF">DCAR_026163</name>
    <name evidence="10" type="ORF">DCAR_0730039</name>
</gene>
<comment type="function">
    <text evidence="1">May have a structural role to stabilize the lipid body during desiccation of the seed by preventing coalescence of the oil. Probably interacts with both lipid and phospholipid moieties of lipid bodies. May also provide recognition signals for specific lipase anchorage in lipolysis during seedling growth.</text>
</comment>
<evidence type="ECO:0000256" key="7">
    <source>
        <dbReference type="RuleBase" id="RU000540"/>
    </source>
</evidence>
<feature type="transmembrane region" description="Helical" evidence="8">
    <location>
        <begin position="71"/>
        <end position="96"/>
    </location>
</feature>
<evidence type="ECO:0000256" key="1">
    <source>
        <dbReference type="ARBA" id="ARBA00002582"/>
    </source>
</evidence>
<dbReference type="PROSITE" id="PS00811">
    <property type="entry name" value="OLEOSINS"/>
    <property type="match status" value="1"/>
</dbReference>
<dbReference type="Pfam" id="PF01277">
    <property type="entry name" value="Oleosin"/>
    <property type="match status" value="1"/>
</dbReference>
<dbReference type="PANTHER" id="PTHR33203:SF44">
    <property type="entry name" value="OLEOSIN 20.3 KDA"/>
    <property type="match status" value="1"/>
</dbReference>
<dbReference type="GO" id="GO:0010344">
    <property type="term" value="P:seed oilbody biogenesis"/>
    <property type="evidence" value="ECO:0007669"/>
    <property type="project" value="TreeGrafter"/>
</dbReference>
<evidence type="ECO:0000313" key="11">
    <source>
        <dbReference type="Proteomes" id="UP000077755"/>
    </source>
</evidence>
<proteinExistence type="inferred from homology"/>
<name>A0A164UMJ0_DAUCS</name>
<dbReference type="InterPro" id="IPR000136">
    <property type="entry name" value="Oleosin"/>
</dbReference>
<dbReference type="GO" id="GO:0016020">
    <property type="term" value="C:membrane"/>
    <property type="evidence" value="ECO:0007669"/>
    <property type="project" value="UniProtKB-SubCell"/>
</dbReference>
<dbReference type="OMA" id="HAPHRTI"/>
<keyword evidence="3 7" id="KW-0551">Lipid droplet</keyword>
<keyword evidence="6 8" id="KW-0472">Membrane</keyword>
<evidence type="ECO:0000313" key="10">
    <source>
        <dbReference type="EMBL" id="WOH10570.1"/>
    </source>
</evidence>
<evidence type="ECO:0000256" key="8">
    <source>
        <dbReference type="SAM" id="Phobius"/>
    </source>
</evidence>
<evidence type="ECO:0000256" key="3">
    <source>
        <dbReference type="ARBA" id="ARBA00022677"/>
    </source>
</evidence>
<evidence type="ECO:0000256" key="4">
    <source>
        <dbReference type="ARBA" id="ARBA00022692"/>
    </source>
</evidence>
<evidence type="ECO:0000256" key="2">
    <source>
        <dbReference type="ARBA" id="ARBA00010858"/>
    </source>
</evidence>
<dbReference type="GO" id="GO:0050826">
    <property type="term" value="P:response to freezing"/>
    <property type="evidence" value="ECO:0007669"/>
    <property type="project" value="TreeGrafter"/>
</dbReference>
<dbReference type="GO" id="GO:0012511">
    <property type="term" value="C:monolayer-surrounded lipid storage body"/>
    <property type="evidence" value="ECO:0007669"/>
    <property type="project" value="InterPro"/>
</dbReference>
<sequence length="129" mass="13495">MADQAQPNYHHAPHRTISSSQIMTILTVFPLGGLLLLLSCITLTGTIIALVVATPLFVIFSPVLVPAVVALALAVTGLLTSGAFGVTALSSLAWLVKYLRRGGRDGGGHAAEMGKRRVRDTAGYGGRRS</sequence>
<dbReference type="Gramene" id="KZM89088">
    <property type="protein sequence ID" value="KZM89088"/>
    <property type="gene ID" value="DCAR_026163"/>
</dbReference>
<keyword evidence="4 8" id="KW-0812">Transmembrane</keyword>
<feature type="transmembrane region" description="Helical" evidence="8">
    <location>
        <begin position="20"/>
        <end position="40"/>
    </location>
</feature>
<dbReference type="AlphaFoldDB" id="A0A164UMJ0"/>
<comment type="subcellular location">
    <subcellularLocation>
        <location evidence="7">Lipid droplet</location>
    </subcellularLocation>
    <subcellularLocation>
        <location evidence="7">Membrane</location>
        <topology evidence="7">Multi-pass membrane protein</topology>
    </subcellularLocation>
</comment>
<dbReference type="EMBL" id="CP093349">
    <property type="protein sequence ID" value="WOH10570.1"/>
    <property type="molecule type" value="Genomic_DNA"/>
</dbReference>
<accession>A0A164UMJ0</accession>
<feature type="transmembrane region" description="Helical" evidence="8">
    <location>
        <begin position="47"/>
        <end position="65"/>
    </location>
</feature>
<dbReference type="GO" id="GO:0019915">
    <property type="term" value="P:lipid storage"/>
    <property type="evidence" value="ECO:0007669"/>
    <property type="project" value="TreeGrafter"/>
</dbReference>
<dbReference type="Proteomes" id="UP000077755">
    <property type="component" value="Chromosome 7"/>
</dbReference>
<protein>
    <recommendedName>
        <fullName evidence="7">Oleosin</fullName>
    </recommendedName>
</protein>
<organism evidence="9">
    <name type="scientific">Daucus carota subsp. sativus</name>
    <name type="common">Carrot</name>
    <dbReference type="NCBI Taxonomy" id="79200"/>
    <lineage>
        <taxon>Eukaryota</taxon>
        <taxon>Viridiplantae</taxon>
        <taxon>Streptophyta</taxon>
        <taxon>Embryophyta</taxon>
        <taxon>Tracheophyta</taxon>
        <taxon>Spermatophyta</taxon>
        <taxon>Magnoliopsida</taxon>
        <taxon>eudicotyledons</taxon>
        <taxon>Gunneridae</taxon>
        <taxon>Pentapetalae</taxon>
        <taxon>asterids</taxon>
        <taxon>campanulids</taxon>
        <taxon>Apiales</taxon>
        <taxon>Apiaceae</taxon>
        <taxon>Apioideae</taxon>
        <taxon>Scandiceae</taxon>
        <taxon>Daucinae</taxon>
        <taxon>Daucus</taxon>
        <taxon>Daucus sect. Daucus</taxon>
    </lineage>
</organism>
<dbReference type="EMBL" id="LNRQ01000007">
    <property type="protein sequence ID" value="KZM89088.1"/>
    <property type="molecule type" value="Genomic_DNA"/>
</dbReference>
<evidence type="ECO:0000256" key="5">
    <source>
        <dbReference type="ARBA" id="ARBA00022989"/>
    </source>
</evidence>
<keyword evidence="5 8" id="KW-1133">Transmembrane helix</keyword>
<comment type="similarity">
    <text evidence="2 7">Belongs to the oleosin family.</text>
</comment>
<dbReference type="PANTHER" id="PTHR33203">
    <property type="entry name" value="OLEOSIN"/>
    <property type="match status" value="1"/>
</dbReference>
<reference evidence="10" key="2">
    <citation type="submission" date="2022-03" db="EMBL/GenBank/DDBJ databases">
        <title>Draft title - Genomic analysis of global carrot germplasm unveils the trajectory of domestication and the origin of high carotenoid orange carrot.</title>
        <authorList>
            <person name="Iorizzo M."/>
            <person name="Ellison S."/>
            <person name="Senalik D."/>
            <person name="Macko-Podgorni A."/>
            <person name="Grzebelus D."/>
            <person name="Bostan H."/>
            <person name="Rolling W."/>
            <person name="Curaba J."/>
            <person name="Simon P."/>
        </authorList>
    </citation>
    <scope>NUCLEOTIDE SEQUENCE</scope>
    <source>
        <tissue evidence="10">Leaf</tissue>
    </source>
</reference>
<keyword evidence="11" id="KW-1185">Reference proteome</keyword>
<dbReference type="STRING" id="79200.A0A164UMJ0"/>
<evidence type="ECO:0000313" key="9">
    <source>
        <dbReference type="EMBL" id="KZM89088.1"/>
    </source>
</evidence>